<feature type="region of interest" description="Disordered" evidence="1">
    <location>
        <begin position="13"/>
        <end position="32"/>
    </location>
</feature>
<accession>A0AAD1UD04</accession>
<sequence length="283" mass="32565">MRNQDIAEFLGQEFSSEDNPLSDPVQTENNNEETGFNSLWELKQQSLIKTILDQVQIMIEDNNKDKTQEIDNVVLKQVEVYHASRDFLDSHRLKERINRELGQIAIDHDKMKTKFNELSLVHNKVKNLSSRIGPIESFIKSKTGDTFTKDPTALKYTNEEISKRLRDLESSYNQEITKINTLIKQQKHEFSGFQKCFREFISQSSLELSKIPILNLKNPETEDINRSLTQPNATSHFSSKILTPNTKSQKITLTSKRDCSVKARYYTTNLSTSKTIDNTAPSS</sequence>
<name>A0AAD1UD04_EUPCR</name>
<evidence type="ECO:0000256" key="1">
    <source>
        <dbReference type="SAM" id="MobiDB-lite"/>
    </source>
</evidence>
<organism evidence="2 3">
    <name type="scientific">Euplotes crassus</name>
    <dbReference type="NCBI Taxonomy" id="5936"/>
    <lineage>
        <taxon>Eukaryota</taxon>
        <taxon>Sar</taxon>
        <taxon>Alveolata</taxon>
        <taxon>Ciliophora</taxon>
        <taxon>Intramacronucleata</taxon>
        <taxon>Spirotrichea</taxon>
        <taxon>Hypotrichia</taxon>
        <taxon>Euplotida</taxon>
        <taxon>Euplotidae</taxon>
        <taxon>Moneuplotes</taxon>
    </lineage>
</organism>
<dbReference type="EMBL" id="CAMPGE010006804">
    <property type="protein sequence ID" value="CAI2365700.1"/>
    <property type="molecule type" value="Genomic_DNA"/>
</dbReference>
<keyword evidence="3" id="KW-1185">Reference proteome</keyword>
<comment type="caution">
    <text evidence="2">The sequence shown here is derived from an EMBL/GenBank/DDBJ whole genome shotgun (WGS) entry which is preliminary data.</text>
</comment>
<dbReference type="AlphaFoldDB" id="A0AAD1UD04"/>
<proteinExistence type="predicted"/>
<gene>
    <name evidence="2" type="ORF">ECRASSUSDP1_LOCUS6999</name>
</gene>
<reference evidence="2" key="1">
    <citation type="submission" date="2023-07" db="EMBL/GenBank/DDBJ databases">
        <authorList>
            <consortium name="AG Swart"/>
            <person name="Singh M."/>
            <person name="Singh A."/>
            <person name="Seah K."/>
            <person name="Emmerich C."/>
        </authorList>
    </citation>
    <scope>NUCLEOTIDE SEQUENCE</scope>
    <source>
        <strain evidence="2">DP1</strain>
    </source>
</reference>
<protein>
    <submittedName>
        <fullName evidence="2">Uncharacterized protein</fullName>
    </submittedName>
</protein>
<evidence type="ECO:0000313" key="2">
    <source>
        <dbReference type="EMBL" id="CAI2365700.1"/>
    </source>
</evidence>
<evidence type="ECO:0000313" key="3">
    <source>
        <dbReference type="Proteomes" id="UP001295684"/>
    </source>
</evidence>
<dbReference type="Proteomes" id="UP001295684">
    <property type="component" value="Unassembled WGS sequence"/>
</dbReference>